<comment type="caution">
    <text evidence="7">The sequence shown here is derived from an EMBL/GenBank/DDBJ whole genome shotgun (WGS) entry which is preliminary data.</text>
</comment>
<dbReference type="InterPro" id="IPR024935">
    <property type="entry name" value="Rubredoxin_dom"/>
</dbReference>
<dbReference type="AlphaFoldDB" id="A0A9X8UKG5"/>
<dbReference type="EMBL" id="SLUK01000003">
    <property type="protein sequence ID" value="TCL44130.1"/>
    <property type="molecule type" value="Genomic_DNA"/>
</dbReference>
<dbReference type="GO" id="GO:0005506">
    <property type="term" value="F:iron ion binding"/>
    <property type="evidence" value="ECO:0007669"/>
    <property type="project" value="InterPro"/>
</dbReference>
<dbReference type="Pfam" id="PF00301">
    <property type="entry name" value="Rubredoxin"/>
    <property type="match status" value="1"/>
</dbReference>
<keyword evidence="1" id="KW-0813">Transport</keyword>
<evidence type="ECO:0000259" key="6">
    <source>
        <dbReference type="PROSITE" id="PS50903"/>
    </source>
</evidence>
<dbReference type="PANTHER" id="PTHR30466">
    <property type="entry name" value="FLAVIN REDUCTASE"/>
    <property type="match status" value="1"/>
</dbReference>
<dbReference type="GO" id="GO:0010181">
    <property type="term" value="F:FMN binding"/>
    <property type="evidence" value="ECO:0007669"/>
    <property type="project" value="InterPro"/>
</dbReference>
<dbReference type="InterPro" id="IPR002563">
    <property type="entry name" value="Flavin_Rdtase-like_dom"/>
</dbReference>
<evidence type="ECO:0000256" key="2">
    <source>
        <dbReference type="ARBA" id="ARBA00022723"/>
    </source>
</evidence>
<evidence type="ECO:0000256" key="4">
    <source>
        <dbReference type="ARBA" id="ARBA00023002"/>
    </source>
</evidence>
<dbReference type="Gene3D" id="2.20.28.10">
    <property type="match status" value="1"/>
</dbReference>
<evidence type="ECO:0000256" key="3">
    <source>
        <dbReference type="ARBA" id="ARBA00022982"/>
    </source>
</evidence>
<accession>A0A9X8UKG5</accession>
<dbReference type="SMART" id="SM00903">
    <property type="entry name" value="Flavin_Reduct"/>
    <property type="match status" value="1"/>
</dbReference>
<dbReference type="CDD" id="cd00730">
    <property type="entry name" value="rubredoxin"/>
    <property type="match status" value="1"/>
</dbReference>
<dbReference type="RefSeq" id="WP_132084295.1">
    <property type="nucleotide sequence ID" value="NZ_SLUK01000003.1"/>
</dbReference>
<reference evidence="7 8" key="1">
    <citation type="submission" date="2019-03" db="EMBL/GenBank/DDBJ databases">
        <title>Genomic Encyclopedia of Type Strains, Phase IV (KMG-IV): sequencing the most valuable type-strain genomes for metagenomic binning, comparative biology and taxonomic classification.</title>
        <authorList>
            <person name="Goeker M."/>
        </authorList>
    </citation>
    <scope>NUCLEOTIDE SEQUENCE [LARGE SCALE GENOMIC DNA]</scope>
    <source>
        <strain evidence="7 8">DSM 100433</strain>
    </source>
</reference>
<protein>
    <submittedName>
        <fullName evidence="7">Flavin reductase (DIM6/NTAB) family NADH-FMN oxidoreductase RutF</fullName>
    </submittedName>
</protein>
<evidence type="ECO:0000313" key="8">
    <source>
        <dbReference type="Proteomes" id="UP000294682"/>
    </source>
</evidence>
<dbReference type="Proteomes" id="UP000294682">
    <property type="component" value="Unassembled WGS sequence"/>
</dbReference>
<keyword evidence="8" id="KW-1185">Reference proteome</keyword>
<sequence>MNLDLDALFKISYGLFVAGVEQDGVLNGCIINTASQVTAEPPRLVVTMQKNTYTSELIQKKGSLSLSILSQECTMETIKRFGYRSGREAPKFEGIAYETDESGNPYLKDGVNAVVRLQVAQTVDVDTHLLFICPVLGAESRSEAASLTYDDYRILKSGGTLGSAERPKAPKKWTCAVCHYVYDGEIPFEELPDDYVCPICGVGKENFILA</sequence>
<evidence type="ECO:0000256" key="1">
    <source>
        <dbReference type="ARBA" id="ARBA00022448"/>
    </source>
</evidence>
<proteinExistence type="predicted"/>
<keyword evidence="4" id="KW-0560">Oxidoreductase</keyword>
<dbReference type="GO" id="GO:0042602">
    <property type="term" value="F:riboflavin reductase (NADPH) activity"/>
    <property type="evidence" value="ECO:0007669"/>
    <property type="project" value="TreeGrafter"/>
</dbReference>
<dbReference type="InterPro" id="IPR012349">
    <property type="entry name" value="Split_barrel_FMN-bd"/>
</dbReference>
<gene>
    <name evidence="7" type="ORF">EDD78_103168</name>
</gene>
<dbReference type="SUPFAM" id="SSF50475">
    <property type="entry name" value="FMN-binding split barrel"/>
    <property type="match status" value="1"/>
</dbReference>
<keyword evidence="2" id="KW-0479">Metal-binding</keyword>
<organism evidence="7 8">
    <name type="scientific">Harryflintia acetispora</name>
    <dbReference type="NCBI Taxonomy" id="1849041"/>
    <lineage>
        <taxon>Bacteria</taxon>
        <taxon>Bacillati</taxon>
        <taxon>Bacillota</taxon>
        <taxon>Clostridia</taxon>
        <taxon>Eubacteriales</taxon>
        <taxon>Oscillospiraceae</taxon>
        <taxon>Harryflintia</taxon>
    </lineage>
</organism>
<keyword evidence="3" id="KW-0249">Electron transport</keyword>
<dbReference type="PROSITE" id="PS50903">
    <property type="entry name" value="RUBREDOXIN_LIKE"/>
    <property type="match status" value="1"/>
</dbReference>
<dbReference type="InterPro" id="IPR050268">
    <property type="entry name" value="NADH-dep_flavin_reductase"/>
</dbReference>
<name>A0A9X8UKG5_9FIRM</name>
<evidence type="ECO:0000256" key="5">
    <source>
        <dbReference type="ARBA" id="ARBA00023004"/>
    </source>
</evidence>
<dbReference type="InterPro" id="IPR024934">
    <property type="entry name" value="Rubredoxin-like_dom"/>
</dbReference>
<dbReference type="SUPFAM" id="SSF57802">
    <property type="entry name" value="Rubredoxin-like"/>
    <property type="match status" value="1"/>
</dbReference>
<keyword evidence="5" id="KW-0408">Iron</keyword>
<evidence type="ECO:0000313" key="7">
    <source>
        <dbReference type="EMBL" id="TCL44130.1"/>
    </source>
</evidence>
<feature type="domain" description="Rubredoxin-like" evidence="6">
    <location>
        <begin position="170"/>
        <end position="210"/>
    </location>
</feature>
<dbReference type="Pfam" id="PF01613">
    <property type="entry name" value="Flavin_Reduct"/>
    <property type="match status" value="1"/>
</dbReference>
<dbReference type="Gene3D" id="2.30.110.10">
    <property type="entry name" value="Electron Transport, Fmn-binding Protein, Chain A"/>
    <property type="match status" value="1"/>
</dbReference>
<dbReference type="PANTHER" id="PTHR30466:SF1">
    <property type="entry name" value="FMN REDUCTASE (NADH) RUTF"/>
    <property type="match status" value="1"/>
</dbReference>